<dbReference type="PANTHER" id="PTHR43792:SF9">
    <property type="entry name" value="RIBOSOMAL-PROTEIN-ALANINE ACETYLTRANSFERASE"/>
    <property type="match status" value="1"/>
</dbReference>
<evidence type="ECO:0000313" key="3">
    <source>
        <dbReference type="Proteomes" id="UP000632125"/>
    </source>
</evidence>
<evidence type="ECO:0000313" key="2">
    <source>
        <dbReference type="EMBL" id="MBD2871279.1"/>
    </source>
</evidence>
<reference evidence="2" key="1">
    <citation type="submission" date="2020-09" db="EMBL/GenBank/DDBJ databases">
        <title>A novel bacterium of genus Paenibacillus, isolated from South China Sea.</title>
        <authorList>
            <person name="Huang H."/>
            <person name="Mo K."/>
            <person name="Hu Y."/>
        </authorList>
    </citation>
    <scope>NUCLEOTIDE SEQUENCE</scope>
    <source>
        <strain evidence="2">IB182493</strain>
    </source>
</reference>
<gene>
    <name evidence="2" type="ORF">IDH41_22075</name>
</gene>
<dbReference type="Proteomes" id="UP000632125">
    <property type="component" value="Unassembled WGS sequence"/>
</dbReference>
<dbReference type="RefSeq" id="WP_190864920.1">
    <property type="nucleotide sequence ID" value="NZ_JACXIY010000028.1"/>
</dbReference>
<dbReference type="GO" id="GO:0005737">
    <property type="term" value="C:cytoplasm"/>
    <property type="evidence" value="ECO:0007669"/>
    <property type="project" value="TreeGrafter"/>
</dbReference>
<evidence type="ECO:0000259" key="1">
    <source>
        <dbReference type="PROSITE" id="PS51186"/>
    </source>
</evidence>
<organism evidence="2 3">
    <name type="scientific">Paenibacillus arenilitoris</name>
    <dbReference type="NCBI Taxonomy" id="2772299"/>
    <lineage>
        <taxon>Bacteria</taxon>
        <taxon>Bacillati</taxon>
        <taxon>Bacillota</taxon>
        <taxon>Bacilli</taxon>
        <taxon>Bacillales</taxon>
        <taxon>Paenibacillaceae</taxon>
        <taxon>Paenibacillus</taxon>
    </lineage>
</organism>
<dbReference type="InterPro" id="IPR016181">
    <property type="entry name" value="Acyl_CoA_acyltransferase"/>
</dbReference>
<dbReference type="Pfam" id="PF13302">
    <property type="entry name" value="Acetyltransf_3"/>
    <property type="match status" value="1"/>
</dbReference>
<dbReference type="InterPro" id="IPR051531">
    <property type="entry name" value="N-acetyltransferase"/>
</dbReference>
<dbReference type="EMBL" id="JACXIY010000028">
    <property type="protein sequence ID" value="MBD2871279.1"/>
    <property type="molecule type" value="Genomic_DNA"/>
</dbReference>
<dbReference type="PANTHER" id="PTHR43792">
    <property type="entry name" value="GNAT FAMILY, PUTATIVE (AFU_ORTHOLOGUE AFUA_3G00765)-RELATED-RELATED"/>
    <property type="match status" value="1"/>
</dbReference>
<dbReference type="AlphaFoldDB" id="A0A927H958"/>
<protein>
    <submittedName>
        <fullName evidence="2">GNAT family N-acetyltransferase</fullName>
    </submittedName>
</protein>
<keyword evidence="3" id="KW-1185">Reference proteome</keyword>
<dbReference type="SUPFAM" id="SSF55729">
    <property type="entry name" value="Acyl-CoA N-acyltransferases (Nat)"/>
    <property type="match status" value="1"/>
</dbReference>
<name>A0A927H958_9BACL</name>
<feature type="domain" description="N-acetyltransferase" evidence="1">
    <location>
        <begin position="13"/>
        <end position="176"/>
    </location>
</feature>
<dbReference type="Gene3D" id="3.40.630.30">
    <property type="match status" value="1"/>
</dbReference>
<sequence>MKMTFPVLTTDRLVLRKMAAVDSRDMLTYLSDERVMKHYGMSPFESEQDALDEIGWYDKIFETEAGIRWALQTKEGQVIGSCGFHNRDHRHHRAELGFELSAVHWGQGLMREALAAVIAYGFEAMSLNRIQALVEPANAQCVRLLEKAGFRREGLLAQYEFTLGKYDDLFMYALVKSEYANRRPL</sequence>
<dbReference type="InterPro" id="IPR000182">
    <property type="entry name" value="GNAT_dom"/>
</dbReference>
<proteinExistence type="predicted"/>
<accession>A0A927H958</accession>
<dbReference type="GO" id="GO:0008999">
    <property type="term" value="F:protein-N-terminal-alanine acetyltransferase activity"/>
    <property type="evidence" value="ECO:0007669"/>
    <property type="project" value="TreeGrafter"/>
</dbReference>
<dbReference type="PROSITE" id="PS51186">
    <property type="entry name" value="GNAT"/>
    <property type="match status" value="1"/>
</dbReference>
<comment type="caution">
    <text evidence="2">The sequence shown here is derived from an EMBL/GenBank/DDBJ whole genome shotgun (WGS) entry which is preliminary data.</text>
</comment>